<evidence type="ECO:0000313" key="8">
    <source>
        <dbReference type="Proteomes" id="UP000291343"/>
    </source>
</evidence>
<dbReference type="GO" id="GO:0015379">
    <property type="term" value="F:potassium:chloride symporter activity"/>
    <property type="evidence" value="ECO:0007669"/>
    <property type="project" value="TreeGrafter"/>
</dbReference>
<dbReference type="PANTHER" id="PTHR11827">
    <property type="entry name" value="SOLUTE CARRIER FAMILY 12, CATION COTRANSPORTERS"/>
    <property type="match status" value="1"/>
</dbReference>
<gene>
    <name evidence="7" type="ORF">LSTR_LSTR007854</name>
</gene>
<dbReference type="GO" id="GO:0055075">
    <property type="term" value="P:potassium ion homeostasis"/>
    <property type="evidence" value="ECO:0007669"/>
    <property type="project" value="TreeGrafter"/>
</dbReference>
<evidence type="ECO:0000256" key="4">
    <source>
        <dbReference type="ARBA" id="ARBA00023136"/>
    </source>
</evidence>
<feature type="domain" description="Amino acid permease/ SLC12A" evidence="6">
    <location>
        <begin position="83"/>
        <end position="174"/>
    </location>
</feature>
<dbReference type="Pfam" id="PF00324">
    <property type="entry name" value="AA_permease"/>
    <property type="match status" value="1"/>
</dbReference>
<dbReference type="Gene3D" id="1.20.1740.10">
    <property type="entry name" value="Amino acid/polyamine transporter I"/>
    <property type="match status" value="1"/>
</dbReference>
<proteinExistence type="predicted"/>
<evidence type="ECO:0000256" key="5">
    <source>
        <dbReference type="SAM" id="Phobius"/>
    </source>
</evidence>
<reference evidence="7 8" key="1">
    <citation type="journal article" date="2017" name="Gigascience">
        <title>Genome sequence of the small brown planthopper, Laodelphax striatellus.</title>
        <authorList>
            <person name="Zhu J."/>
            <person name="Jiang F."/>
            <person name="Wang X."/>
            <person name="Yang P."/>
            <person name="Bao Y."/>
            <person name="Zhao W."/>
            <person name="Wang W."/>
            <person name="Lu H."/>
            <person name="Wang Q."/>
            <person name="Cui N."/>
            <person name="Li J."/>
            <person name="Chen X."/>
            <person name="Luo L."/>
            <person name="Yu J."/>
            <person name="Kang L."/>
            <person name="Cui F."/>
        </authorList>
    </citation>
    <scope>NUCLEOTIDE SEQUENCE [LARGE SCALE GENOMIC DNA]</scope>
    <source>
        <strain evidence="7">Lst14</strain>
    </source>
</reference>
<keyword evidence="3 5" id="KW-1133">Transmembrane helix</keyword>
<dbReference type="InterPro" id="IPR004842">
    <property type="entry name" value="SLC12A_fam"/>
</dbReference>
<evidence type="ECO:0000256" key="3">
    <source>
        <dbReference type="ARBA" id="ARBA00022989"/>
    </source>
</evidence>
<feature type="transmembrane region" description="Helical" evidence="5">
    <location>
        <begin position="105"/>
        <end position="131"/>
    </location>
</feature>
<sequence>MSDPSAFSINSGHEAPRVAINPENENIPLISRNSFFRKITKLCSGRDMDSENTENGYVEFGSLGEISNGRTLGTFAGVFSPVALSMFSALIFLRVGYIIGNAGLITTLVQFAIAYGILFFTVASICAISTNGAVEGGGAYFMISRTLGPEFGGSIGTLFFLANVVSSALYIVGFGEGLVENFGKTGN</sequence>
<accession>A0A482WPJ6</accession>
<keyword evidence="8" id="KW-1185">Reference proteome</keyword>
<feature type="non-terminal residue" evidence="7">
    <location>
        <position position="187"/>
    </location>
</feature>
<name>A0A482WPJ6_LAOST</name>
<evidence type="ECO:0000313" key="7">
    <source>
        <dbReference type="EMBL" id="RZF35152.1"/>
    </source>
</evidence>
<dbReference type="GO" id="GO:0055064">
    <property type="term" value="P:chloride ion homeostasis"/>
    <property type="evidence" value="ECO:0007669"/>
    <property type="project" value="TreeGrafter"/>
</dbReference>
<dbReference type="OrthoDB" id="2020542at2759"/>
<dbReference type="PANTHER" id="PTHR11827:SF72">
    <property type="entry name" value="GH08340P"/>
    <property type="match status" value="1"/>
</dbReference>
<comment type="subcellular location">
    <subcellularLocation>
        <location evidence="1">Membrane</location>
        <topology evidence="1">Multi-pass membrane protein</topology>
    </subcellularLocation>
</comment>
<evidence type="ECO:0000256" key="1">
    <source>
        <dbReference type="ARBA" id="ARBA00004141"/>
    </source>
</evidence>
<comment type="caution">
    <text evidence="7">The sequence shown here is derived from an EMBL/GenBank/DDBJ whole genome shotgun (WGS) entry which is preliminary data.</text>
</comment>
<protein>
    <recommendedName>
        <fullName evidence="6">Amino acid permease/ SLC12A domain-containing protein</fullName>
    </recommendedName>
</protein>
<dbReference type="GO" id="GO:0016020">
    <property type="term" value="C:membrane"/>
    <property type="evidence" value="ECO:0007669"/>
    <property type="project" value="UniProtKB-SubCell"/>
</dbReference>
<feature type="transmembrane region" description="Helical" evidence="5">
    <location>
        <begin position="151"/>
        <end position="172"/>
    </location>
</feature>
<feature type="transmembrane region" description="Helical" evidence="5">
    <location>
        <begin position="72"/>
        <end position="93"/>
    </location>
</feature>
<organism evidence="7 8">
    <name type="scientific">Laodelphax striatellus</name>
    <name type="common">Small brown planthopper</name>
    <name type="synonym">Delphax striatella</name>
    <dbReference type="NCBI Taxonomy" id="195883"/>
    <lineage>
        <taxon>Eukaryota</taxon>
        <taxon>Metazoa</taxon>
        <taxon>Ecdysozoa</taxon>
        <taxon>Arthropoda</taxon>
        <taxon>Hexapoda</taxon>
        <taxon>Insecta</taxon>
        <taxon>Pterygota</taxon>
        <taxon>Neoptera</taxon>
        <taxon>Paraneoptera</taxon>
        <taxon>Hemiptera</taxon>
        <taxon>Auchenorrhyncha</taxon>
        <taxon>Fulgoroidea</taxon>
        <taxon>Delphacidae</taxon>
        <taxon>Criomorphinae</taxon>
        <taxon>Laodelphax</taxon>
    </lineage>
</organism>
<keyword evidence="2 5" id="KW-0812">Transmembrane</keyword>
<dbReference type="STRING" id="195883.A0A482WPJ6"/>
<evidence type="ECO:0000259" key="6">
    <source>
        <dbReference type="Pfam" id="PF00324"/>
    </source>
</evidence>
<dbReference type="InParanoid" id="A0A482WPJ6"/>
<dbReference type="AlphaFoldDB" id="A0A482WPJ6"/>
<dbReference type="Proteomes" id="UP000291343">
    <property type="component" value="Unassembled WGS sequence"/>
</dbReference>
<dbReference type="EMBL" id="QKKF02029497">
    <property type="protein sequence ID" value="RZF35152.1"/>
    <property type="molecule type" value="Genomic_DNA"/>
</dbReference>
<evidence type="ECO:0000256" key="2">
    <source>
        <dbReference type="ARBA" id="ARBA00022692"/>
    </source>
</evidence>
<dbReference type="GO" id="GO:0006884">
    <property type="term" value="P:cell volume homeostasis"/>
    <property type="evidence" value="ECO:0007669"/>
    <property type="project" value="TreeGrafter"/>
</dbReference>
<dbReference type="InterPro" id="IPR004841">
    <property type="entry name" value="AA-permease/SLC12A_dom"/>
</dbReference>
<keyword evidence="4 5" id="KW-0472">Membrane</keyword>